<feature type="compositionally biased region" description="Low complexity" evidence="1">
    <location>
        <begin position="412"/>
        <end position="423"/>
    </location>
</feature>
<feature type="region of interest" description="Disordered" evidence="1">
    <location>
        <begin position="352"/>
        <end position="371"/>
    </location>
</feature>
<reference evidence="2" key="1">
    <citation type="submission" date="2021-12" db="EMBL/GenBank/DDBJ databases">
        <title>Prjna785345.</title>
        <authorList>
            <person name="Rujirawat T."/>
            <person name="Krajaejun T."/>
        </authorList>
    </citation>
    <scope>NUCLEOTIDE SEQUENCE</scope>
    <source>
        <strain evidence="2">Pi057C3</strain>
    </source>
</reference>
<feature type="region of interest" description="Disordered" evidence="1">
    <location>
        <begin position="378"/>
        <end position="442"/>
    </location>
</feature>
<accession>A0AAD5LK06</accession>
<evidence type="ECO:0000256" key="1">
    <source>
        <dbReference type="SAM" id="MobiDB-lite"/>
    </source>
</evidence>
<proteinExistence type="predicted"/>
<protein>
    <submittedName>
        <fullName evidence="2">Uncharacterized protein</fullName>
    </submittedName>
</protein>
<organism evidence="2 3">
    <name type="scientific">Pythium insidiosum</name>
    <name type="common">Pythiosis disease agent</name>
    <dbReference type="NCBI Taxonomy" id="114742"/>
    <lineage>
        <taxon>Eukaryota</taxon>
        <taxon>Sar</taxon>
        <taxon>Stramenopiles</taxon>
        <taxon>Oomycota</taxon>
        <taxon>Peronosporomycetes</taxon>
        <taxon>Pythiales</taxon>
        <taxon>Pythiaceae</taxon>
        <taxon>Pythium</taxon>
    </lineage>
</organism>
<dbReference type="EMBL" id="JAKCXM010000071">
    <property type="protein sequence ID" value="KAJ0404003.1"/>
    <property type="molecule type" value="Genomic_DNA"/>
</dbReference>
<name>A0AAD5LK06_PYTIN</name>
<keyword evidence="3" id="KW-1185">Reference proteome</keyword>
<comment type="caution">
    <text evidence="2">The sequence shown here is derived from an EMBL/GenBank/DDBJ whole genome shotgun (WGS) entry which is preliminary data.</text>
</comment>
<evidence type="ECO:0000313" key="2">
    <source>
        <dbReference type="EMBL" id="KAJ0404003.1"/>
    </source>
</evidence>
<evidence type="ECO:0000313" key="3">
    <source>
        <dbReference type="Proteomes" id="UP001209570"/>
    </source>
</evidence>
<gene>
    <name evidence="2" type="ORF">P43SY_001397</name>
</gene>
<dbReference type="Proteomes" id="UP001209570">
    <property type="component" value="Unassembled WGS sequence"/>
</dbReference>
<sequence>MSRRFKIVSLMTAMATVDELHVGVETLALGRLGRIVSFLERGDSGDSGRQGIAEVVPAPSPTALRVLASELMLEQSRLPQEALASSQSVCVYDQVLVDEANNRVVLSGKGGLAKSLFSAMSLSKEYVPLQAACLVVLGVLLTPFRQISLSSVFLRDGARIQLAGWFPSTGCVARLSEQADNTAARCVLQRHVPTTGASPNERVPLRAIAYVMTEMLTGTRVRASFLDDDALLSLLRAGSQEHAFVSLLLQPMTTLSDVLAHSYVRACREPSGRTMYRSLVERLLEKECVSCDEQVQIDTRDLNAWCAQFERRYQRPPTAQDLPSSVRRLQARCRVTEERRAMLRQRLRIIQQSTRAPMPESETAKMLVPADILQPRDGLPRLEIDSSNTSSVDDNKRRSPAQKAFLRHLSETESASSSASTLPDDSHSVSSPMSRDAARQLFHQRKEVMDVITSLEQDT</sequence>
<dbReference type="AlphaFoldDB" id="A0AAD5LK06"/>